<evidence type="ECO:0000313" key="3">
    <source>
        <dbReference type="Proteomes" id="UP000023152"/>
    </source>
</evidence>
<keyword evidence="3" id="KW-1185">Reference proteome</keyword>
<feature type="compositionally biased region" description="Basic and acidic residues" evidence="1">
    <location>
        <begin position="123"/>
        <end position="133"/>
    </location>
</feature>
<protein>
    <submittedName>
        <fullName evidence="2">Uncharacterized protein</fullName>
    </submittedName>
</protein>
<feature type="region of interest" description="Disordered" evidence="1">
    <location>
        <begin position="65"/>
        <end position="163"/>
    </location>
</feature>
<organism evidence="2 3">
    <name type="scientific">Reticulomyxa filosa</name>
    <dbReference type="NCBI Taxonomy" id="46433"/>
    <lineage>
        <taxon>Eukaryota</taxon>
        <taxon>Sar</taxon>
        <taxon>Rhizaria</taxon>
        <taxon>Retaria</taxon>
        <taxon>Foraminifera</taxon>
        <taxon>Monothalamids</taxon>
        <taxon>Reticulomyxidae</taxon>
        <taxon>Reticulomyxa</taxon>
    </lineage>
</organism>
<name>X6LRU3_RETFI</name>
<sequence length="163" mass="18701">MFLKKRSLFRFQTKTFLSFVIRVFNVIEAVKKKCNNIHGLKKKVAKVFEFVESFFLRGFANNKKLCSNADQSSGEEESEYEEVTDLESTTENKGDVIKAPTPGKASVKTLNQPTVVEATRASSEQKEKQKEKQEEEEEEYSETESEYKEVTASESEEESKEET</sequence>
<gene>
    <name evidence="2" type="ORF">RFI_32783</name>
</gene>
<accession>X6LRU3</accession>
<dbReference type="Proteomes" id="UP000023152">
    <property type="component" value="Unassembled WGS sequence"/>
</dbReference>
<evidence type="ECO:0000313" key="2">
    <source>
        <dbReference type="EMBL" id="ETO04613.1"/>
    </source>
</evidence>
<evidence type="ECO:0000256" key="1">
    <source>
        <dbReference type="SAM" id="MobiDB-lite"/>
    </source>
</evidence>
<dbReference type="AlphaFoldDB" id="X6LRU3"/>
<comment type="caution">
    <text evidence="2">The sequence shown here is derived from an EMBL/GenBank/DDBJ whole genome shotgun (WGS) entry which is preliminary data.</text>
</comment>
<feature type="compositionally biased region" description="Acidic residues" evidence="1">
    <location>
        <begin position="154"/>
        <end position="163"/>
    </location>
</feature>
<reference evidence="2 3" key="1">
    <citation type="journal article" date="2013" name="Curr. Biol.">
        <title>The Genome of the Foraminiferan Reticulomyxa filosa.</title>
        <authorList>
            <person name="Glockner G."/>
            <person name="Hulsmann N."/>
            <person name="Schleicher M."/>
            <person name="Noegel A.A."/>
            <person name="Eichinger L."/>
            <person name="Gallinger C."/>
            <person name="Pawlowski J."/>
            <person name="Sierra R."/>
            <person name="Euteneuer U."/>
            <person name="Pillet L."/>
            <person name="Moustafa A."/>
            <person name="Platzer M."/>
            <person name="Groth M."/>
            <person name="Szafranski K."/>
            <person name="Schliwa M."/>
        </authorList>
    </citation>
    <scope>NUCLEOTIDE SEQUENCE [LARGE SCALE GENOMIC DNA]</scope>
</reference>
<dbReference type="EMBL" id="ASPP01029142">
    <property type="protein sequence ID" value="ETO04613.1"/>
    <property type="molecule type" value="Genomic_DNA"/>
</dbReference>
<proteinExistence type="predicted"/>
<feature type="compositionally biased region" description="Acidic residues" evidence="1">
    <location>
        <begin position="73"/>
        <end position="85"/>
    </location>
</feature>
<feature type="non-terminal residue" evidence="2">
    <location>
        <position position="163"/>
    </location>
</feature>
<feature type="compositionally biased region" description="Acidic residues" evidence="1">
    <location>
        <begin position="134"/>
        <end position="144"/>
    </location>
</feature>